<protein>
    <submittedName>
        <fullName evidence="1">Uncharacterized protein</fullName>
    </submittedName>
</protein>
<name>A0ACC2W452_9TREE</name>
<accession>A0ACC2W452</accession>
<keyword evidence="2" id="KW-1185">Reference proteome</keyword>
<comment type="caution">
    <text evidence="1">The sequence shown here is derived from an EMBL/GenBank/DDBJ whole genome shotgun (WGS) entry which is preliminary data.</text>
</comment>
<dbReference type="Proteomes" id="UP001230649">
    <property type="component" value="Unassembled WGS sequence"/>
</dbReference>
<reference evidence="1" key="1">
    <citation type="submission" date="2023-04" db="EMBL/GenBank/DDBJ databases">
        <title>Draft Genome sequencing of Naganishia species isolated from polar environments using Oxford Nanopore Technology.</title>
        <authorList>
            <person name="Leo P."/>
            <person name="Venkateswaran K."/>
        </authorList>
    </citation>
    <scope>NUCLEOTIDE SEQUENCE</scope>
    <source>
        <strain evidence="1">MNA-CCFEE 5262</strain>
    </source>
</reference>
<evidence type="ECO:0000313" key="1">
    <source>
        <dbReference type="EMBL" id="KAJ9105867.1"/>
    </source>
</evidence>
<organism evidence="1 2">
    <name type="scientific">Naganishia adeliensis</name>
    <dbReference type="NCBI Taxonomy" id="92952"/>
    <lineage>
        <taxon>Eukaryota</taxon>
        <taxon>Fungi</taxon>
        <taxon>Dikarya</taxon>
        <taxon>Basidiomycota</taxon>
        <taxon>Agaricomycotina</taxon>
        <taxon>Tremellomycetes</taxon>
        <taxon>Filobasidiales</taxon>
        <taxon>Filobasidiaceae</taxon>
        <taxon>Naganishia</taxon>
    </lineage>
</organism>
<proteinExistence type="predicted"/>
<evidence type="ECO:0000313" key="2">
    <source>
        <dbReference type="Proteomes" id="UP001230649"/>
    </source>
</evidence>
<dbReference type="EMBL" id="JASBWS010000046">
    <property type="protein sequence ID" value="KAJ9105867.1"/>
    <property type="molecule type" value="Genomic_DNA"/>
</dbReference>
<sequence>MALIFANHQQFELACRKFIAKYDQADGRSEDGQEYSSRVLSGWTWTDQTVHSTQGYMTRKDAKRVHTKQQLLIEPEDEELDEEEEDPATASPIVDTLSSITVEWMVLYSKTYRIPQLCFNVYGSSTPLSLSELLSTGIFLQSPRDTTTIHDDHLNLGPGGDPFDTAAQFPLLQKISHPYPHAGSFNFVETVWSIHPCHVQDSVAEVLVSTQTDPRAKGSPRPTAAGSTDGNDHEEVLLAQQVAWLECWFMITSTLMDLRR</sequence>
<gene>
    <name evidence="1" type="ORF">QFC20_004202</name>
</gene>